<protein>
    <submittedName>
        <fullName evidence="9">Ser/Thr protein phosphatase family protein, UDP-2,3-diacylglucosamine hydrolase</fullName>
    </submittedName>
</protein>
<evidence type="ECO:0000256" key="6">
    <source>
        <dbReference type="ARBA" id="ARBA00023211"/>
    </source>
</evidence>
<dbReference type="GO" id="GO:0046872">
    <property type="term" value="F:metal ion binding"/>
    <property type="evidence" value="ECO:0007669"/>
    <property type="project" value="UniProtKB-KW"/>
</dbReference>
<sequence length="255" mass="28503">MFDALVISDTHLGSENCQAKMLVHFLEAIHDGTIRTRQLILNGDVFDSIDFRRLKRLHWKVLSLVRKLSDQIEITWINGNHDGPSEIVSHLLGVTVRDEIVVHSGGKNVLLLHGHRFDEFLDRYPLTSKLADGLYRFLQWLDKSHTIARQAKQSSKTFLRSTQKVKESAIEYARRKGCDAVCCGHTHMPLADTSGAVPYFNSGCWTERPGHYLAIVGGVVELCSYSDETAVEPTAAELPPEDAPISNQSFAPVVP</sequence>
<feature type="domain" description="Calcineurin-like phosphoesterase" evidence="8">
    <location>
        <begin position="5"/>
        <end position="189"/>
    </location>
</feature>
<keyword evidence="6" id="KW-0464">Manganese</keyword>
<dbReference type="PANTHER" id="PTHR34990:SF1">
    <property type="entry name" value="UDP-2,3-DIACYLGLUCOSAMINE HYDROLASE"/>
    <property type="match status" value="1"/>
</dbReference>
<dbReference type="CDD" id="cd07398">
    <property type="entry name" value="MPP_YbbF-LpxH"/>
    <property type="match status" value="1"/>
</dbReference>
<keyword evidence="5" id="KW-0472">Membrane</keyword>
<reference evidence="10" key="1">
    <citation type="submission" date="2017-06" db="EMBL/GenBank/DDBJ databases">
        <title>Genome analysis of Fimbriiglobus ruber SP5, the first member of the order Planctomycetales with confirmed chitinolytic capability.</title>
        <authorList>
            <person name="Ravin N.V."/>
            <person name="Rakitin A.L."/>
            <person name="Ivanova A.A."/>
            <person name="Beletsky A.V."/>
            <person name="Kulichevskaya I.S."/>
            <person name="Mardanov A.V."/>
            <person name="Dedysh S.N."/>
        </authorList>
    </citation>
    <scope>NUCLEOTIDE SEQUENCE [LARGE SCALE GENOMIC DNA]</scope>
    <source>
        <strain evidence="10">SP5</strain>
    </source>
</reference>
<keyword evidence="3" id="KW-0479">Metal-binding</keyword>
<dbReference type="InterPro" id="IPR029052">
    <property type="entry name" value="Metallo-depent_PP-like"/>
</dbReference>
<evidence type="ECO:0000256" key="4">
    <source>
        <dbReference type="ARBA" id="ARBA00022801"/>
    </source>
</evidence>
<evidence type="ECO:0000313" key="10">
    <source>
        <dbReference type="Proteomes" id="UP000214646"/>
    </source>
</evidence>
<proteinExistence type="predicted"/>
<dbReference type="InterPro" id="IPR004843">
    <property type="entry name" value="Calcineurin-like_PHP"/>
</dbReference>
<keyword evidence="4 9" id="KW-0378">Hydrolase</keyword>
<dbReference type="SUPFAM" id="SSF56300">
    <property type="entry name" value="Metallo-dependent phosphatases"/>
    <property type="match status" value="1"/>
</dbReference>
<dbReference type="AlphaFoldDB" id="A0A225EDV5"/>
<dbReference type="OrthoDB" id="9802481at2"/>
<evidence type="ECO:0000256" key="2">
    <source>
        <dbReference type="ARBA" id="ARBA00022519"/>
    </source>
</evidence>
<feature type="region of interest" description="Disordered" evidence="7">
    <location>
        <begin position="236"/>
        <end position="255"/>
    </location>
</feature>
<accession>A0A225EDV5</accession>
<dbReference type="EMBL" id="NIDE01000001">
    <property type="protein sequence ID" value="OWK47479.1"/>
    <property type="molecule type" value="Genomic_DNA"/>
</dbReference>
<feature type="compositionally biased region" description="Polar residues" evidence="7">
    <location>
        <begin position="245"/>
        <end position="255"/>
    </location>
</feature>
<dbReference type="GO" id="GO:0016020">
    <property type="term" value="C:membrane"/>
    <property type="evidence" value="ECO:0007669"/>
    <property type="project" value="GOC"/>
</dbReference>
<dbReference type="RefSeq" id="WP_088252576.1">
    <property type="nucleotide sequence ID" value="NZ_NIDE01000001.1"/>
</dbReference>
<keyword evidence="2" id="KW-0997">Cell inner membrane</keyword>
<comment type="caution">
    <text evidence="9">The sequence shown here is derived from an EMBL/GenBank/DDBJ whole genome shotgun (WGS) entry which is preliminary data.</text>
</comment>
<dbReference type="Pfam" id="PF00149">
    <property type="entry name" value="Metallophos"/>
    <property type="match status" value="1"/>
</dbReference>
<dbReference type="PANTHER" id="PTHR34990">
    <property type="entry name" value="UDP-2,3-DIACYLGLUCOSAMINE HYDROLASE-RELATED"/>
    <property type="match status" value="1"/>
</dbReference>
<name>A0A225EDV5_9BACT</name>
<organism evidence="9 10">
    <name type="scientific">Fimbriiglobus ruber</name>
    <dbReference type="NCBI Taxonomy" id="1908690"/>
    <lineage>
        <taxon>Bacteria</taxon>
        <taxon>Pseudomonadati</taxon>
        <taxon>Planctomycetota</taxon>
        <taxon>Planctomycetia</taxon>
        <taxon>Gemmatales</taxon>
        <taxon>Gemmataceae</taxon>
        <taxon>Fimbriiglobus</taxon>
    </lineage>
</organism>
<dbReference type="Proteomes" id="UP000214646">
    <property type="component" value="Unassembled WGS sequence"/>
</dbReference>
<evidence type="ECO:0000256" key="5">
    <source>
        <dbReference type="ARBA" id="ARBA00023136"/>
    </source>
</evidence>
<evidence type="ECO:0000256" key="7">
    <source>
        <dbReference type="SAM" id="MobiDB-lite"/>
    </source>
</evidence>
<evidence type="ECO:0000256" key="3">
    <source>
        <dbReference type="ARBA" id="ARBA00022723"/>
    </source>
</evidence>
<keyword evidence="1" id="KW-1003">Cell membrane</keyword>
<evidence type="ECO:0000256" key="1">
    <source>
        <dbReference type="ARBA" id="ARBA00022475"/>
    </source>
</evidence>
<dbReference type="GO" id="GO:0009245">
    <property type="term" value="P:lipid A biosynthetic process"/>
    <property type="evidence" value="ECO:0007669"/>
    <property type="project" value="TreeGrafter"/>
</dbReference>
<evidence type="ECO:0000259" key="8">
    <source>
        <dbReference type="Pfam" id="PF00149"/>
    </source>
</evidence>
<dbReference type="Gene3D" id="3.60.21.10">
    <property type="match status" value="1"/>
</dbReference>
<dbReference type="InterPro" id="IPR043461">
    <property type="entry name" value="LpxH-like"/>
</dbReference>
<gene>
    <name evidence="9" type="ORF">FRUB_01178</name>
</gene>
<keyword evidence="10" id="KW-1185">Reference proteome</keyword>
<evidence type="ECO:0000313" key="9">
    <source>
        <dbReference type="EMBL" id="OWK47479.1"/>
    </source>
</evidence>
<dbReference type="GO" id="GO:0008758">
    <property type="term" value="F:UDP-2,3-diacylglucosamine hydrolase activity"/>
    <property type="evidence" value="ECO:0007669"/>
    <property type="project" value="TreeGrafter"/>
</dbReference>